<accession>A0A8H3EKX6</accession>
<feature type="region of interest" description="Disordered" evidence="1">
    <location>
        <begin position="1"/>
        <end position="31"/>
    </location>
</feature>
<dbReference type="PANTHER" id="PTHR47263:SF1">
    <property type="entry name" value="C2 DOMAIN PROTEIN (AFU_ORTHOLOGUE AFUA_7G02350)"/>
    <property type="match status" value="1"/>
</dbReference>
<feature type="domain" description="C2" evidence="2">
    <location>
        <begin position="906"/>
        <end position="1021"/>
    </location>
</feature>
<dbReference type="EMBL" id="CAJPDR010000016">
    <property type="protein sequence ID" value="CAF9906388.1"/>
    <property type="molecule type" value="Genomic_DNA"/>
</dbReference>
<dbReference type="Gene3D" id="2.60.40.150">
    <property type="entry name" value="C2 domain"/>
    <property type="match status" value="1"/>
</dbReference>
<dbReference type="InterPro" id="IPR035892">
    <property type="entry name" value="C2_domain_sf"/>
</dbReference>
<dbReference type="SUPFAM" id="SSF49562">
    <property type="entry name" value="C2 domain (Calcium/lipid-binding domain, CaLB)"/>
    <property type="match status" value="1"/>
</dbReference>
<evidence type="ECO:0000313" key="5">
    <source>
        <dbReference type="EMBL" id="CAF9906388.1"/>
    </source>
</evidence>
<dbReference type="Pfam" id="PF06292">
    <property type="entry name" value="MUN"/>
    <property type="match status" value="2"/>
</dbReference>
<dbReference type="InterPro" id="IPR014770">
    <property type="entry name" value="Munc13_1"/>
</dbReference>
<dbReference type="InterPro" id="IPR052811">
    <property type="entry name" value="Glucose_resp_signaling"/>
</dbReference>
<dbReference type="PANTHER" id="PTHR47263">
    <property type="entry name" value="ADENYLATE CYCLASE ACTIVATION PROTEIN GIT1"/>
    <property type="match status" value="1"/>
</dbReference>
<dbReference type="PROSITE" id="PS50004">
    <property type="entry name" value="C2"/>
    <property type="match status" value="1"/>
</dbReference>
<gene>
    <name evidence="5" type="ORF">ALECFALPRED_002219</name>
</gene>
<feature type="region of interest" description="Disordered" evidence="1">
    <location>
        <begin position="344"/>
        <end position="409"/>
    </location>
</feature>
<dbReference type="Pfam" id="PF00168">
    <property type="entry name" value="C2"/>
    <property type="match status" value="1"/>
</dbReference>
<organism evidence="5 6">
    <name type="scientific">Alectoria fallacina</name>
    <dbReference type="NCBI Taxonomy" id="1903189"/>
    <lineage>
        <taxon>Eukaryota</taxon>
        <taxon>Fungi</taxon>
        <taxon>Dikarya</taxon>
        <taxon>Ascomycota</taxon>
        <taxon>Pezizomycotina</taxon>
        <taxon>Lecanoromycetes</taxon>
        <taxon>OSLEUM clade</taxon>
        <taxon>Lecanoromycetidae</taxon>
        <taxon>Lecanorales</taxon>
        <taxon>Lecanorineae</taxon>
        <taxon>Parmeliaceae</taxon>
        <taxon>Alectoria</taxon>
    </lineage>
</organism>
<feature type="domain" description="MHD2" evidence="4">
    <location>
        <begin position="1118"/>
        <end position="1240"/>
    </location>
</feature>
<evidence type="ECO:0000313" key="6">
    <source>
        <dbReference type="Proteomes" id="UP000664203"/>
    </source>
</evidence>
<evidence type="ECO:0000259" key="4">
    <source>
        <dbReference type="PROSITE" id="PS51259"/>
    </source>
</evidence>
<sequence length="1369" mass="156958">MSTSSTQSRGINKRFNSLQNGHPTRSDSYSNKRVISHNDAYLYALRVAYLAYLVQPRARRTQHVPAPAAPIQRSSTSINDLMKDFSLVRDSKSTKFPHGFMAELEKRLTGVLMGKEKRPEYNDAAVKRTFAAFFNAFSEPSFKKRMEKDRRVEDLVLIFFSNATKELSKGKQQGDDAWKLMVDRHLALFVRLVSLVLKDHDWVRDRPDLTNRLATLESKLLAHDQDLAAAPTRNGANGGTNVEVEVALSYDVKDMPLVQVVARIFGLRNTMVQSDINKYRSVWTEKAALQDLKTYQTFLNLNSRKTLRSDDFDLDEAYDQWKKGEIHDLSQMMLAFMQSNPELAKSTTGSLPQFNHRTSSSDASDLQYPDRRTSDYSEASSYVIDQPVDMTNLSSRSQSPDSSTDEDKTFTYLPSDTRAYYHFIVTQALAYDLNDKDLQTPTLEGRGDSPPAKLLSKQSTELLNEICLRWRIPYVSRIMLFLDVVREKFVDQEITLDTLDAAFNFIKEPPQENRKHSNIMSSVLFDRSKWLLADTVLNQQILAALHVALLRDLYDVLQHCYEPKPPSVGPIVYVLEHHIYDDPGFSKTQEDLDVYRDQLHQGLQGKAHEMYRAFLQKEVPNDQNSWEFFHVIELGKMVVALAQRIQKRYLKNPEVMGVNPLTALVETILPLYAEDARDIIKRILDLAKERNEEVPVEDGFQLYGELVEIRRIHGECLPNVAFAFHIEGDLAEFVWRWICMTESSILDWVDQAIKQDNFRVRTENIEIPTEDQRHSLSVIDIFSSFNQTIDRIVQLNWDDDLQYARFMTALAKVVGVGVARYCEVLEQRFSKEMDRLTPEQEAARNQSTQEKWLSLAKDAWNNKEKIEPFNFFPESFVKLNDIDFAAAQLDKLEHEVNVDACAAVIQSHAPPVSQRQKKVNNYVFTIKIVEAEDLKACDVGGYSDPYVVLGDEYQKRLAKTRIIYRNLNPRWDETVDITTQGPLNIIATVWDWDAMGDHDCVGRASLKLDPSHFGDFLPREYWLDLDSQGRILLRVSMEGERDDIQFHFGKAFRTLKRTERDMTRQITDKLSAYINHCLSRRALRSLLSKGITMSSVSNYFNRNKQPQTTQPPSEAEITNALKPLFAYFDDNFAIMNQTLTSASMVAVMTRLWKEVLVTLETLLVPPLSDKSSQQRQLSQQELDIVFKWLQYLFDFFHAVDEETGEANGVPLDVLRSPKYFDITTLNFFYFEATESLIRTSERMASATAARQNNQRSNRLSAPATASSHAFGGAAGLVGLPSTRRSKSVMHSRNLGTMRKAKQEKWKEAQADPNDDMILRILRMRPEAERYLKDRSRQKERLAAAAAAELIVRQSLLAGGGRMMGNLPRR</sequence>
<dbReference type="SMART" id="SM00239">
    <property type="entry name" value="C2"/>
    <property type="match status" value="1"/>
</dbReference>
<dbReference type="OrthoDB" id="2015333at2759"/>
<proteinExistence type="predicted"/>
<dbReference type="CDD" id="cd04043">
    <property type="entry name" value="C2_Munc13_fungal"/>
    <property type="match status" value="1"/>
</dbReference>
<dbReference type="InterPro" id="IPR010439">
    <property type="entry name" value="MUN_dom"/>
</dbReference>
<protein>
    <recommendedName>
        <fullName evidence="7">C2 domain protein</fullName>
    </recommendedName>
</protein>
<dbReference type="PROSITE" id="PS51259">
    <property type="entry name" value="MHD2"/>
    <property type="match status" value="1"/>
</dbReference>
<dbReference type="PROSITE" id="PS51258">
    <property type="entry name" value="MHD1"/>
    <property type="match status" value="1"/>
</dbReference>
<keyword evidence="6" id="KW-1185">Reference proteome</keyword>
<dbReference type="Gene3D" id="1.10.357.50">
    <property type="match status" value="1"/>
</dbReference>
<evidence type="ECO:0008006" key="7">
    <source>
        <dbReference type="Google" id="ProtNLM"/>
    </source>
</evidence>
<dbReference type="Proteomes" id="UP000664203">
    <property type="component" value="Unassembled WGS sequence"/>
</dbReference>
<evidence type="ECO:0000256" key="1">
    <source>
        <dbReference type="SAM" id="MobiDB-lite"/>
    </source>
</evidence>
<feature type="compositionally biased region" description="Polar residues" evidence="1">
    <location>
        <begin position="344"/>
        <end position="364"/>
    </location>
</feature>
<feature type="domain" description="MHD1" evidence="3">
    <location>
        <begin position="700"/>
        <end position="825"/>
    </location>
</feature>
<evidence type="ECO:0000259" key="2">
    <source>
        <dbReference type="PROSITE" id="PS50004"/>
    </source>
</evidence>
<dbReference type="InterPro" id="IPR014772">
    <property type="entry name" value="Munc13_dom-2"/>
</dbReference>
<dbReference type="InterPro" id="IPR000008">
    <property type="entry name" value="C2_dom"/>
</dbReference>
<evidence type="ECO:0000259" key="3">
    <source>
        <dbReference type="PROSITE" id="PS51258"/>
    </source>
</evidence>
<comment type="caution">
    <text evidence="5">The sequence shown here is derived from an EMBL/GenBank/DDBJ whole genome shotgun (WGS) entry which is preliminary data.</text>
</comment>
<dbReference type="Gene3D" id="1.20.58.1100">
    <property type="match status" value="1"/>
</dbReference>
<reference evidence="5" key="1">
    <citation type="submission" date="2021-03" db="EMBL/GenBank/DDBJ databases">
        <authorList>
            <person name="Tagirdzhanova G."/>
        </authorList>
    </citation>
    <scope>NUCLEOTIDE SEQUENCE</scope>
</reference>
<name>A0A8H3EKX6_9LECA</name>